<keyword evidence="2" id="KW-1185">Reference proteome</keyword>
<dbReference type="OrthoDB" id="9815589at2"/>
<protein>
    <submittedName>
        <fullName evidence="1">Uncharacterized protein</fullName>
    </submittedName>
</protein>
<reference evidence="1 2" key="1">
    <citation type="submission" date="2018-03" db="EMBL/GenBank/DDBJ databases">
        <title>Genomic Encyclopedia of Archaeal and Bacterial Type Strains, Phase II (KMG-II): from individual species to whole genera.</title>
        <authorList>
            <person name="Goeker M."/>
        </authorList>
    </citation>
    <scope>NUCLEOTIDE SEQUENCE [LARGE SCALE GENOMIC DNA]</scope>
    <source>
        <strain evidence="1 2">DSM 13175</strain>
    </source>
</reference>
<dbReference type="Pfam" id="PF20217">
    <property type="entry name" value="DUF6577"/>
    <property type="match status" value="1"/>
</dbReference>
<dbReference type="RefSeq" id="WP_106195354.1">
    <property type="nucleotide sequence ID" value="NZ_PVTO01000025.1"/>
</dbReference>
<evidence type="ECO:0000313" key="2">
    <source>
        <dbReference type="Proteomes" id="UP000238205"/>
    </source>
</evidence>
<dbReference type="AlphaFoldDB" id="A0A2T0W0Z3"/>
<gene>
    <name evidence="1" type="ORF">CLV38_1258</name>
</gene>
<sequence>MSNTFKTRDLIHFFKKNQPITTQDFLNFYHQFNPDLPLTTLRWRIYELKRQGIIYSPKRGLYALNEKDTFQLKPTKKMNELGDLLQEKFPYVNYSIYNTNWIGNLSNHLYQTNNIIVEIDADILDVVFYFLKENYPNTFLSPEQKMYDYYISPKEENIIVTRLYVDAPLNKVKNNYHTPKIEKLIVDLLINDPIIFPVGDAEIKTIILNATNKYNINYSTLNRYAKKRNAVNLLVQMKLTGGPNQNDY</sequence>
<accession>A0A2T0W0Z3</accession>
<dbReference type="InterPro" id="IPR046484">
    <property type="entry name" value="DUF6577"/>
</dbReference>
<comment type="caution">
    <text evidence="1">The sequence shown here is derived from an EMBL/GenBank/DDBJ whole genome shotgun (WGS) entry which is preliminary data.</text>
</comment>
<dbReference type="Proteomes" id="UP000238205">
    <property type="component" value="Unassembled WGS sequence"/>
</dbReference>
<proteinExistence type="predicted"/>
<dbReference type="EMBL" id="PVTO01000025">
    <property type="protein sequence ID" value="PRY78637.1"/>
    <property type="molecule type" value="Genomic_DNA"/>
</dbReference>
<evidence type="ECO:0000313" key="1">
    <source>
        <dbReference type="EMBL" id="PRY78637.1"/>
    </source>
</evidence>
<organism evidence="1 2">
    <name type="scientific">Alkalibacterium olivapovliticus</name>
    <dbReference type="NCBI Taxonomy" id="99907"/>
    <lineage>
        <taxon>Bacteria</taxon>
        <taxon>Bacillati</taxon>
        <taxon>Bacillota</taxon>
        <taxon>Bacilli</taxon>
        <taxon>Lactobacillales</taxon>
        <taxon>Carnobacteriaceae</taxon>
        <taxon>Alkalibacterium</taxon>
    </lineage>
</organism>
<name>A0A2T0W0Z3_9LACT</name>